<dbReference type="STRING" id="60517.A0A0R3W8G7"/>
<feature type="compositionally biased region" description="Polar residues" evidence="1">
    <location>
        <begin position="227"/>
        <end position="246"/>
    </location>
</feature>
<accession>A0A0R3W8G7</accession>
<feature type="compositionally biased region" description="Acidic residues" evidence="1">
    <location>
        <begin position="326"/>
        <end position="371"/>
    </location>
</feature>
<protein>
    <submittedName>
        <fullName evidence="2 4">Uncharacterized protein</fullName>
    </submittedName>
</protein>
<gene>
    <name evidence="2" type="ORF">TASK_LOCUS6652</name>
</gene>
<evidence type="ECO:0000313" key="4">
    <source>
        <dbReference type="WBParaSite" id="TASK_0000665101-mRNA-1"/>
    </source>
</evidence>
<dbReference type="AlphaFoldDB" id="A0A0R3W8G7"/>
<sequence>MKKKGDVCINARPLKDFKQPFHDPPADILKLHASLFTKPKDFCPRTLKSATPSRIRELACYNPPRRRQAPEHLEEIDLTRAPPQSNNGDLKAPTRNASADKGKDMCCLDLLEDIEYIKFSSAVTNDILMNRQFGNRQVRPCFDDVSIAFQEQQLKAIRQIAEKLNVPAKLMVEFSFHMSQSDAKKASLNPDVNAIGTKTINKKGSGAESRNSEGGLPSPAALPRGSCHTSVPSRSRQSDFSLPNIENESDVESESYGSTISLASLSPAKDQPSLQQPSKSTSERVTPSKLSDTMSTMNSEIEETSQFLSSLEIKKTVESDGKSDHDDYDDDDDDCDGDDDGHDYGDDVGEEQTDLDDVEESYTIESFEDDE</sequence>
<feature type="region of interest" description="Disordered" evidence="1">
    <location>
        <begin position="195"/>
        <end position="371"/>
    </location>
</feature>
<dbReference type="WBParaSite" id="TASK_0000665101-mRNA-1">
    <property type="protein sequence ID" value="TASK_0000665101-mRNA-1"/>
    <property type="gene ID" value="TASK_0000665101"/>
</dbReference>
<evidence type="ECO:0000313" key="2">
    <source>
        <dbReference type="EMBL" id="VDK37092.1"/>
    </source>
</evidence>
<keyword evidence="3" id="KW-1185">Reference proteome</keyword>
<evidence type="ECO:0000256" key="1">
    <source>
        <dbReference type="SAM" id="MobiDB-lite"/>
    </source>
</evidence>
<proteinExistence type="predicted"/>
<organism evidence="4">
    <name type="scientific">Taenia asiatica</name>
    <name type="common">Asian tapeworm</name>
    <dbReference type="NCBI Taxonomy" id="60517"/>
    <lineage>
        <taxon>Eukaryota</taxon>
        <taxon>Metazoa</taxon>
        <taxon>Spiralia</taxon>
        <taxon>Lophotrochozoa</taxon>
        <taxon>Platyhelminthes</taxon>
        <taxon>Cestoda</taxon>
        <taxon>Eucestoda</taxon>
        <taxon>Cyclophyllidea</taxon>
        <taxon>Taeniidae</taxon>
        <taxon>Taenia</taxon>
    </lineage>
</organism>
<dbReference type="EMBL" id="UYRS01018522">
    <property type="protein sequence ID" value="VDK37092.1"/>
    <property type="molecule type" value="Genomic_DNA"/>
</dbReference>
<dbReference type="Proteomes" id="UP000282613">
    <property type="component" value="Unassembled WGS sequence"/>
</dbReference>
<evidence type="ECO:0000313" key="3">
    <source>
        <dbReference type="Proteomes" id="UP000282613"/>
    </source>
</evidence>
<reference evidence="4" key="1">
    <citation type="submission" date="2017-02" db="UniProtKB">
        <authorList>
            <consortium name="WormBaseParasite"/>
        </authorList>
    </citation>
    <scope>IDENTIFICATION</scope>
</reference>
<dbReference type="OrthoDB" id="6285502at2759"/>
<feature type="compositionally biased region" description="Polar residues" evidence="1">
    <location>
        <begin position="272"/>
        <end position="309"/>
    </location>
</feature>
<name>A0A0R3W8G7_TAEAS</name>
<feature type="compositionally biased region" description="Polar residues" evidence="1">
    <location>
        <begin position="255"/>
        <end position="264"/>
    </location>
</feature>
<reference evidence="2 3" key="2">
    <citation type="submission" date="2018-11" db="EMBL/GenBank/DDBJ databases">
        <authorList>
            <consortium name="Pathogen Informatics"/>
        </authorList>
    </citation>
    <scope>NUCLEOTIDE SEQUENCE [LARGE SCALE GENOMIC DNA]</scope>
</reference>
<feature type="compositionally biased region" description="Basic and acidic residues" evidence="1">
    <location>
        <begin position="312"/>
        <end position="325"/>
    </location>
</feature>
<feature type="region of interest" description="Disordered" evidence="1">
    <location>
        <begin position="71"/>
        <end position="97"/>
    </location>
</feature>